<evidence type="ECO:0000313" key="6">
    <source>
        <dbReference type="Proteomes" id="UP000777935"/>
    </source>
</evidence>
<reference evidence="5 6" key="1">
    <citation type="submission" date="2020-06" db="EMBL/GenBank/DDBJ databases">
        <title>Sulfitobacter algicola sp. nov., isolated from green algae.</title>
        <authorList>
            <person name="Wang C."/>
        </authorList>
    </citation>
    <scope>NUCLEOTIDE SEQUENCE [LARGE SCALE GENOMIC DNA]</scope>
    <source>
        <strain evidence="5 6">1151</strain>
    </source>
</reference>
<dbReference type="PANTHER" id="PTHR42781:SF4">
    <property type="entry name" value="SPERMIDINE_PUTRESCINE IMPORT ATP-BINDING PROTEIN POTA"/>
    <property type="match status" value="1"/>
</dbReference>
<dbReference type="InterPro" id="IPR050093">
    <property type="entry name" value="ABC_SmlMolc_Importer"/>
</dbReference>
<comment type="caution">
    <text evidence="5">The sequence shown here is derived from an EMBL/GenBank/DDBJ whole genome shotgun (WGS) entry which is preliminary data.</text>
</comment>
<name>A0ABX2IT42_9RHOB</name>
<dbReference type="Proteomes" id="UP000777935">
    <property type="component" value="Unassembled WGS sequence"/>
</dbReference>
<protein>
    <submittedName>
        <fullName evidence="5">ABC transporter ATP-binding protein</fullName>
    </submittedName>
</protein>
<keyword evidence="1" id="KW-0813">Transport</keyword>
<organism evidence="5 6">
    <name type="scientific">Parasulfitobacter algicola</name>
    <dbReference type="NCBI Taxonomy" id="2614809"/>
    <lineage>
        <taxon>Bacteria</taxon>
        <taxon>Pseudomonadati</taxon>
        <taxon>Pseudomonadota</taxon>
        <taxon>Alphaproteobacteria</taxon>
        <taxon>Rhodobacterales</taxon>
        <taxon>Roseobacteraceae</taxon>
        <taxon>Parasulfitobacter</taxon>
    </lineage>
</organism>
<dbReference type="SUPFAM" id="SSF50331">
    <property type="entry name" value="MOP-like"/>
    <property type="match status" value="1"/>
</dbReference>
<dbReference type="PROSITE" id="PS50893">
    <property type="entry name" value="ABC_TRANSPORTER_2"/>
    <property type="match status" value="1"/>
</dbReference>
<evidence type="ECO:0000313" key="5">
    <source>
        <dbReference type="EMBL" id="NSX56082.1"/>
    </source>
</evidence>
<gene>
    <name evidence="5" type="ORF">HRQ87_14890</name>
</gene>
<keyword evidence="3 5" id="KW-0067">ATP-binding</keyword>
<dbReference type="InterPro" id="IPR003439">
    <property type="entry name" value="ABC_transporter-like_ATP-bd"/>
</dbReference>
<dbReference type="PROSITE" id="PS00211">
    <property type="entry name" value="ABC_TRANSPORTER_1"/>
    <property type="match status" value="1"/>
</dbReference>
<proteinExistence type="predicted"/>
<dbReference type="EMBL" id="JABUFE010000010">
    <property type="protein sequence ID" value="NSX56082.1"/>
    <property type="molecule type" value="Genomic_DNA"/>
</dbReference>
<dbReference type="GO" id="GO:0005524">
    <property type="term" value="F:ATP binding"/>
    <property type="evidence" value="ECO:0007669"/>
    <property type="project" value="UniProtKB-KW"/>
</dbReference>
<dbReference type="Pfam" id="PF00005">
    <property type="entry name" value="ABC_tran"/>
    <property type="match status" value="1"/>
</dbReference>
<accession>A0ABX2IT42</accession>
<dbReference type="InterPro" id="IPR003593">
    <property type="entry name" value="AAA+_ATPase"/>
</dbReference>
<dbReference type="InterPro" id="IPR027417">
    <property type="entry name" value="P-loop_NTPase"/>
</dbReference>
<feature type="domain" description="ABC transporter" evidence="4">
    <location>
        <begin position="5"/>
        <end position="235"/>
    </location>
</feature>
<evidence type="ECO:0000259" key="4">
    <source>
        <dbReference type="PROSITE" id="PS50893"/>
    </source>
</evidence>
<evidence type="ECO:0000256" key="2">
    <source>
        <dbReference type="ARBA" id="ARBA00022741"/>
    </source>
</evidence>
<evidence type="ECO:0000256" key="3">
    <source>
        <dbReference type="ARBA" id="ARBA00022840"/>
    </source>
</evidence>
<dbReference type="Gene3D" id="3.40.50.300">
    <property type="entry name" value="P-loop containing nucleotide triphosphate hydrolases"/>
    <property type="match status" value="1"/>
</dbReference>
<keyword evidence="2" id="KW-0547">Nucleotide-binding</keyword>
<dbReference type="InterPro" id="IPR013611">
    <property type="entry name" value="Transp-assoc_OB_typ2"/>
</dbReference>
<keyword evidence="6" id="KW-1185">Reference proteome</keyword>
<dbReference type="InterPro" id="IPR017871">
    <property type="entry name" value="ABC_transporter-like_CS"/>
</dbReference>
<dbReference type="InterPro" id="IPR008995">
    <property type="entry name" value="Mo/tungstate-bd_C_term_dom"/>
</dbReference>
<dbReference type="Pfam" id="PF08402">
    <property type="entry name" value="TOBE_2"/>
    <property type="match status" value="1"/>
</dbReference>
<dbReference type="PANTHER" id="PTHR42781">
    <property type="entry name" value="SPERMIDINE/PUTRESCINE IMPORT ATP-BINDING PROTEIN POTA"/>
    <property type="match status" value="1"/>
</dbReference>
<dbReference type="RefSeq" id="WP_174139238.1">
    <property type="nucleotide sequence ID" value="NZ_JABUFE010000010.1"/>
</dbReference>
<dbReference type="SUPFAM" id="SSF52540">
    <property type="entry name" value="P-loop containing nucleoside triphosphate hydrolases"/>
    <property type="match status" value="1"/>
</dbReference>
<dbReference type="SMART" id="SM00382">
    <property type="entry name" value="AAA"/>
    <property type="match status" value="1"/>
</dbReference>
<sequence length="329" mass="35477">MTVAVKFSGVSRHFGKVRAVDNVDLDIAEGEFFAMLGPSGSGKTTCLRLIAGFERPTAGTIEVFGQNMGDVPPYKREINTVFQDYALFPHLNVIDNVAYGLMIAGQSKSVRQKAADDALEMVALGGYGLRKPSELSGGQRQRVALARAIINKPKVLLLDEPLGALDLKLREQMQEELKVLQKQLGITFVFVTHDQGEALSMADRVAVFNEGGIAQIATPHELYLHPQTPFVADFVGSSNVLPAPFVKKIVGASYPASLRPEAIQISSQGHAGVVRSVNFLGSATRLSVQLDAVTLTVLCPLSDSVPNIGETIYLSWESADMHVMEGVNV</sequence>
<evidence type="ECO:0000256" key="1">
    <source>
        <dbReference type="ARBA" id="ARBA00022448"/>
    </source>
</evidence>